<evidence type="ECO:0000313" key="1">
    <source>
        <dbReference type="EMBL" id="BAT76615.1"/>
    </source>
</evidence>
<proteinExistence type="predicted"/>
<gene>
    <name evidence="1" type="primary">Vigan.01G464400</name>
    <name evidence="1" type="ORF">VIGAN_01464400</name>
</gene>
<protein>
    <submittedName>
        <fullName evidence="1">Uncharacterized protein</fullName>
    </submittedName>
</protein>
<name>A0A0S3R7T2_PHAAN</name>
<dbReference type="EMBL" id="AP015034">
    <property type="protein sequence ID" value="BAT76615.1"/>
    <property type="molecule type" value="Genomic_DNA"/>
</dbReference>
<keyword evidence="2" id="KW-1185">Reference proteome</keyword>
<sequence>MHTTLFFILCFSKTGRRVEIHQIHHWKRVLRESGIHEFGIKSHSLSALKLQPQQYICGECGANLEWILQHLLNNWSFHF</sequence>
<dbReference type="Proteomes" id="UP000291084">
    <property type="component" value="Chromosome 1"/>
</dbReference>
<organism evidence="1 2">
    <name type="scientific">Vigna angularis var. angularis</name>
    <dbReference type="NCBI Taxonomy" id="157739"/>
    <lineage>
        <taxon>Eukaryota</taxon>
        <taxon>Viridiplantae</taxon>
        <taxon>Streptophyta</taxon>
        <taxon>Embryophyta</taxon>
        <taxon>Tracheophyta</taxon>
        <taxon>Spermatophyta</taxon>
        <taxon>Magnoliopsida</taxon>
        <taxon>eudicotyledons</taxon>
        <taxon>Gunneridae</taxon>
        <taxon>Pentapetalae</taxon>
        <taxon>rosids</taxon>
        <taxon>fabids</taxon>
        <taxon>Fabales</taxon>
        <taxon>Fabaceae</taxon>
        <taxon>Papilionoideae</taxon>
        <taxon>50 kb inversion clade</taxon>
        <taxon>NPAAA clade</taxon>
        <taxon>indigoferoid/millettioid clade</taxon>
        <taxon>Phaseoleae</taxon>
        <taxon>Vigna</taxon>
    </lineage>
</organism>
<evidence type="ECO:0000313" key="2">
    <source>
        <dbReference type="Proteomes" id="UP000291084"/>
    </source>
</evidence>
<dbReference type="AlphaFoldDB" id="A0A0S3R7T2"/>
<accession>A0A0S3R7T2</accession>
<reference evidence="1 2" key="1">
    <citation type="journal article" date="2015" name="Sci. Rep.">
        <title>The power of single molecule real-time sequencing technology in the de novo assembly of a eukaryotic genome.</title>
        <authorList>
            <person name="Sakai H."/>
            <person name="Naito K."/>
            <person name="Ogiso-Tanaka E."/>
            <person name="Takahashi Y."/>
            <person name="Iseki K."/>
            <person name="Muto C."/>
            <person name="Satou K."/>
            <person name="Teruya K."/>
            <person name="Shiroma A."/>
            <person name="Shimoji M."/>
            <person name="Hirano T."/>
            <person name="Itoh T."/>
            <person name="Kaga A."/>
            <person name="Tomooka N."/>
        </authorList>
    </citation>
    <scope>NUCLEOTIDE SEQUENCE [LARGE SCALE GENOMIC DNA]</scope>
    <source>
        <strain evidence="2">cv. Shumari</strain>
    </source>
</reference>